<evidence type="ECO:0000256" key="1">
    <source>
        <dbReference type="ARBA" id="ARBA00022737"/>
    </source>
</evidence>
<evidence type="ECO:0000259" key="2">
    <source>
        <dbReference type="PROSITE" id="PS50837"/>
    </source>
</evidence>
<dbReference type="Proteomes" id="UP000807469">
    <property type="component" value="Unassembled WGS sequence"/>
</dbReference>
<dbReference type="EMBL" id="MU155522">
    <property type="protein sequence ID" value="KAF9472558.1"/>
    <property type="molecule type" value="Genomic_DNA"/>
</dbReference>
<keyword evidence="4" id="KW-1185">Reference proteome</keyword>
<feature type="non-terminal residue" evidence="3">
    <location>
        <position position="349"/>
    </location>
</feature>
<dbReference type="Gene3D" id="3.40.50.300">
    <property type="entry name" value="P-loop containing nucleotide triphosphate hydrolases"/>
    <property type="match status" value="1"/>
</dbReference>
<evidence type="ECO:0000313" key="3">
    <source>
        <dbReference type="EMBL" id="KAF9472558.1"/>
    </source>
</evidence>
<dbReference type="OrthoDB" id="4760524at2759"/>
<reference evidence="3" key="1">
    <citation type="submission" date="2020-11" db="EMBL/GenBank/DDBJ databases">
        <authorList>
            <consortium name="DOE Joint Genome Institute"/>
            <person name="Ahrendt S."/>
            <person name="Riley R."/>
            <person name="Andreopoulos W."/>
            <person name="Labutti K."/>
            <person name="Pangilinan J."/>
            <person name="Ruiz-Duenas F.J."/>
            <person name="Barrasa J.M."/>
            <person name="Sanchez-Garcia M."/>
            <person name="Camarero S."/>
            <person name="Miyauchi S."/>
            <person name="Serrano A."/>
            <person name="Linde D."/>
            <person name="Babiker R."/>
            <person name="Drula E."/>
            <person name="Ayuso-Fernandez I."/>
            <person name="Pacheco R."/>
            <person name="Padilla G."/>
            <person name="Ferreira P."/>
            <person name="Barriuso J."/>
            <person name="Kellner H."/>
            <person name="Castanera R."/>
            <person name="Alfaro M."/>
            <person name="Ramirez L."/>
            <person name="Pisabarro A.G."/>
            <person name="Kuo A."/>
            <person name="Tritt A."/>
            <person name="Lipzen A."/>
            <person name="He G."/>
            <person name="Yan M."/>
            <person name="Ng V."/>
            <person name="Cullen D."/>
            <person name="Martin F."/>
            <person name="Rosso M.-N."/>
            <person name="Henrissat B."/>
            <person name="Hibbett D."/>
            <person name="Martinez A.T."/>
            <person name="Grigoriev I.V."/>
        </authorList>
    </citation>
    <scope>NUCLEOTIDE SEQUENCE</scope>
    <source>
        <strain evidence="3">CIRM-BRFM 674</strain>
    </source>
</reference>
<dbReference type="PANTHER" id="PTHR10039:SF14">
    <property type="entry name" value="NACHT DOMAIN-CONTAINING PROTEIN"/>
    <property type="match status" value="1"/>
</dbReference>
<dbReference type="AlphaFoldDB" id="A0A9P5YP89"/>
<dbReference type="PROSITE" id="PS50837">
    <property type="entry name" value="NACHT"/>
    <property type="match status" value="1"/>
</dbReference>
<accession>A0A9P5YP89</accession>
<dbReference type="InterPro" id="IPR056884">
    <property type="entry name" value="NPHP3-like_N"/>
</dbReference>
<proteinExistence type="predicted"/>
<gene>
    <name evidence="3" type="ORF">BDN70DRAFT_818487</name>
</gene>
<feature type="domain" description="NACHT" evidence="2">
    <location>
        <begin position="61"/>
        <end position="177"/>
    </location>
</feature>
<dbReference type="InterPro" id="IPR027417">
    <property type="entry name" value="P-loop_NTPase"/>
</dbReference>
<protein>
    <recommendedName>
        <fullName evidence="2">NACHT domain-containing protein</fullName>
    </recommendedName>
</protein>
<dbReference type="PANTHER" id="PTHR10039">
    <property type="entry name" value="AMELOGENIN"/>
    <property type="match status" value="1"/>
</dbReference>
<name>A0A9P5YP89_9AGAR</name>
<organism evidence="3 4">
    <name type="scientific">Pholiota conissans</name>
    <dbReference type="NCBI Taxonomy" id="109636"/>
    <lineage>
        <taxon>Eukaryota</taxon>
        <taxon>Fungi</taxon>
        <taxon>Dikarya</taxon>
        <taxon>Basidiomycota</taxon>
        <taxon>Agaricomycotina</taxon>
        <taxon>Agaricomycetes</taxon>
        <taxon>Agaricomycetidae</taxon>
        <taxon>Agaricales</taxon>
        <taxon>Agaricineae</taxon>
        <taxon>Strophariaceae</taxon>
        <taxon>Pholiota</taxon>
    </lineage>
</organism>
<keyword evidence="1" id="KW-0677">Repeat</keyword>
<dbReference type="SUPFAM" id="SSF52540">
    <property type="entry name" value="P-loop containing nucleoside triphosphate hydrolases"/>
    <property type="match status" value="1"/>
</dbReference>
<sequence length="349" mass="39787">MCVLKSGIDPLLHLLEHVSSSAFHNSAERYDPPRCHENTRVEILEIIRDWTLQVVRDRKTWILWLNGAAGAGKSAIMQSIAELLLLRYSIVTVVSFFFSRNDATRNTIAPLVSTLAYQLIQQIPETSEFILSTIARNPLIFTQSLEFQLQRLIIQPLMSLLSSTEKSLVVIIDGLDECLNRDHQVNLIKAVGNICRGKDIPIVFIVASRREPQIQFEFNQDAVSLILETIPLDNSEASDDIRRYLSAKFAEIKKTHPFHHLLIPDWPSVSTVTDIVEKSSNQFIYASTVIKYISSPRAHPAQQLKVILDLRLLNPLSEHPFAYLDSLYRHIFSQVENLDQVLDILAYYI</sequence>
<evidence type="ECO:0000313" key="4">
    <source>
        <dbReference type="Proteomes" id="UP000807469"/>
    </source>
</evidence>
<dbReference type="Pfam" id="PF24883">
    <property type="entry name" value="NPHP3_N"/>
    <property type="match status" value="1"/>
</dbReference>
<dbReference type="InterPro" id="IPR007111">
    <property type="entry name" value="NACHT_NTPase"/>
</dbReference>
<comment type="caution">
    <text evidence="3">The sequence shown here is derived from an EMBL/GenBank/DDBJ whole genome shotgun (WGS) entry which is preliminary data.</text>
</comment>